<dbReference type="SUPFAM" id="SSF55486">
    <property type="entry name" value="Metalloproteases ('zincins'), catalytic domain"/>
    <property type="match status" value="1"/>
</dbReference>
<keyword evidence="20 25" id="KW-0031">Aminopeptidase</keyword>
<dbReference type="Gene3D" id="1.10.390.10">
    <property type="entry name" value="Neutral Protease Domain 2"/>
    <property type="match status" value="1"/>
</dbReference>
<evidence type="ECO:0000259" key="24">
    <source>
        <dbReference type="Pfam" id="PF17900"/>
    </source>
</evidence>
<dbReference type="InterPro" id="IPR001930">
    <property type="entry name" value="Peptidase_M1"/>
</dbReference>
<feature type="signal peptide" evidence="21">
    <location>
        <begin position="1"/>
        <end position="19"/>
    </location>
</feature>
<evidence type="ECO:0000256" key="1">
    <source>
        <dbReference type="ARBA" id="ARBA00004167"/>
    </source>
</evidence>
<feature type="active site" description="Proton acceptor" evidence="17">
    <location>
        <position position="377"/>
    </location>
</feature>
<dbReference type="PRINTS" id="PR00756">
    <property type="entry name" value="ALADIPTASE"/>
</dbReference>
<dbReference type="CDD" id="cd09601">
    <property type="entry name" value="M1_APN-Q_like"/>
    <property type="match status" value="1"/>
</dbReference>
<dbReference type="SUPFAM" id="SSF63737">
    <property type="entry name" value="Leukotriene A4 hydrolase N-terminal domain"/>
    <property type="match status" value="1"/>
</dbReference>
<dbReference type="Pfam" id="PF17900">
    <property type="entry name" value="Peptidase_M1_N"/>
    <property type="match status" value="1"/>
</dbReference>
<feature type="domain" description="Aminopeptidase N-like N-terminal" evidence="24">
    <location>
        <begin position="68"/>
        <end position="262"/>
    </location>
</feature>
<evidence type="ECO:0000256" key="8">
    <source>
        <dbReference type="ARBA" id="ARBA00022723"/>
    </source>
</evidence>
<reference evidence="25" key="1">
    <citation type="submission" date="2020-03" db="EMBL/GenBank/DDBJ databases">
        <title>Transcriptomic Profiling of the Digestive Tract of the Rat Flea, Xenopsylla cheopis, Following Blood Feeding and Infection with Yersinia pestis.</title>
        <authorList>
            <person name="Bland D.M."/>
            <person name="Martens C.A."/>
            <person name="Virtaneva K."/>
            <person name="Kanakabandi K."/>
            <person name="Long D."/>
            <person name="Rosenke R."/>
            <person name="Saturday G.A."/>
            <person name="Hoyt F.H."/>
            <person name="Bruno D.P."/>
            <person name="Ribeiro J.M.C."/>
            <person name="Hinnebusch J."/>
        </authorList>
    </citation>
    <scope>NUCLEOTIDE SEQUENCE</scope>
</reference>
<evidence type="ECO:0000256" key="7">
    <source>
        <dbReference type="ARBA" id="ARBA00022692"/>
    </source>
</evidence>
<dbReference type="InterPro" id="IPR024571">
    <property type="entry name" value="ERAP1-like_C_dom"/>
</dbReference>
<dbReference type="GO" id="GO:0006508">
    <property type="term" value="P:proteolysis"/>
    <property type="evidence" value="ECO:0007669"/>
    <property type="project" value="UniProtKB-KW"/>
</dbReference>
<proteinExistence type="inferred from homology"/>
<dbReference type="PANTHER" id="PTHR11533">
    <property type="entry name" value="PROTEASE M1 ZINC METALLOPROTEASE"/>
    <property type="match status" value="1"/>
</dbReference>
<evidence type="ECO:0000256" key="18">
    <source>
        <dbReference type="PIRSR" id="PIRSR634016-3"/>
    </source>
</evidence>
<evidence type="ECO:0000256" key="16">
    <source>
        <dbReference type="ARBA" id="ARBA00023288"/>
    </source>
</evidence>
<dbReference type="InterPro" id="IPR034016">
    <property type="entry name" value="M1_APN-typ"/>
</dbReference>
<evidence type="ECO:0000313" key="25">
    <source>
        <dbReference type="EMBL" id="NOV50443.1"/>
    </source>
</evidence>
<feature type="domain" description="Peptidase M1 membrane alanine aminopeptidase" evidence="22">
    <location>
        <begin position="304"/>
        <end position="531"/>
    </location>
</feature>
<keyword evidence="9 20" id="KW-0378">Hydrolase</keyword>
<evidence type="ECO:0000256" key="3">
    <source>
        <dbReference type="ARBA" id="ARBA00010136"/>
    </source>
</evidence>
<organism evidence="25">
    <name type="scientific">Xenopsylla cheopis</name>
    <name type="common">Oriental rat flea</name>
    <name type="synonym">Pulex cheopis</name>
    <dbReference type="NCBI Taxonomy" id="163159"/>
    <lineage>
        <taxon>Eukaryota</taxon>
        <taxon>Metazoa</taxon>
        <taxon>Ecdysozoa</taxon>
        <taxon>Arthropoda</taxon>
        <taxon>Hexapoda</taxon>
        <taxon>Insecta</taxon>
        <taxon>Pterygota</taxon>
        <taxon>Neoptera</taxon>
        <taxon>Endopterygota</taxon>
        <taxon>Siphonaptera</taxon>
        <taxon>Pulicidae</taxon>
        <taxon>Xenopsyllinae</taxon>
        <taxon>Xenopsylla</taxon>
    </lineage>
</organism>
<protein>
    <recommendedName>
        <fullName evidence="20">Aminopeptidase</fullName>
        <ecNumber evidence="20">3.4.11.-</ecNumber>
    </recommendedName>
</protein>
<dbReference type="EC" id="3.4.11.-" evidence="20"/>
<feature type="chain" id="PRO_5026861673" description="Aminopeptidase" evidence="21">
    <location>
        <begin position="20"/>
        <end position="955"/>
    </location>
</feature>
<dbReference type="InterPro" id="IPR027268">
    <property type="entry name" value="Peptidase_M4/M1_CTD_sf"/>
</dbReference>
<evidence type="ECO:0000256" key="21">
    <source>
        <dbReference type="SAM" id="SignalP"/>
    </source>
</evidence>
<dbReference type="InterPro" id="IPR045357">
    <property type="entry name" value="Aminopeptidase_N-like_N"/>
</dbReference>
<dbReference type="EMBL" id="GIIL01006717">
    <property type="protein sequence ID" value="NOV50443.1"/>
    <property type="molecule type" value="Transcribed_RNA"/>
</dbReference>
<evidence type="ECO:0000256" key="4">
    <source>
        <dbReference type="ARBA" id="ARBA00022475"/>
    </source>
</evidence>
<evidence type="ECO:0000256" key="19">
    <source>
        <dbReference type="PIRSR" id="PIRSR634016-4"/>
    </source>
</evidence>
<evidence type="ECO:0000256" key="9">
    <source>
        <dbReference type="ARBA" id="ARBA00022801"/>
    </source>
</evidence>
<dbReference type="GO" id="GO:0005737">
    <property type="term" value="C:cytoplasm"/>
    <property type="evidence" value="ECO:0007669"/>
    <property type="project" value="TreeGrafter"/>
</dbReference>
<comment type="similarity">
    <text evidence="3 20">Belongs to the peptidase M1 family.</text>
</comment>
<evidence type="ECO:0000256" key="17">
    <source>
        <dbReference type="PIRSR" id="PIRSR634016-1"/>
    </source>
</evidence>
<feature type="binding site" evidence="18">
    <location>
        <position position="399"/>
    </location>
    <ligand>
        <name>Zn(2+)</name>
        <dbReference type="ChEBI" id="CHEBI:29105"/>
        <note>catalytic</note>
    </ligand>
</feature>
<keyword evidence="4" id="KW-1003">Cell membrane</keyword>
<keyword evidence="8 18" id="KW-0479">Metal-binding</keyword>
<keyword evidence="14" id="KW-1015">Disulfide bond</keyword>
<dbReference type="InterPro" id="IPR050344">
    <property type="entry name" value="Peptidase_M1_aminopeptidases"/>
</dbReference>
<comment type="cofactor">
    <cofactor evidence="18 20">
        <name>Zn(2+)</name>
        <dbReference type="ChEBI" id="CHEBI:29105"/>
    </cofactor>
    <text evidence="18 20">Binds 1 zinc ion per subunit.</text>
</comment>
<keyword evidence="5" id="KW-0336">GPI-anchor</keyword>
<keyword evidence="12 20" id="KW-0482">Metalloprotease</keyword>
<comment type="subcellular location">
    <subcellularLocation>
        <location evidence="2">Cell membrane</location>
        <topology evidence="2">Lipid-anchor</topology>
        <topology evidence="2">GPI-anchor</topology>
    </subcellularLocation>
    <subcellularLocation>
        <location evidence="1">Membrane</location>
        <topology evidence="1">Single-pass membrane protein</topology>
    </subcellularLocation>
</comment>
<keyword evidence="7" id="KW-0812">Transmembrane</keyword>
<keyword evidence="16" id="KW-0449">Lipoprotein</keyword>
<evidence type="ECO:0000256" key="15">
    <source>
        <dbReference type="ARBA" id="ARBA00023180"/>
    </source>
</evidence>
<dbReference type="InterPro" id="IPR042097">
    <property type="entry name" value="Aminopeptidase_N-like_N_sf"/>
</dbReference>
<dbReference type="AlphaFoldDB" id="A0A6M2DWG5"/>
<dbReference type="GO" id="GO:0043171">
    <property type="term" value="P:peptide catabolic process"/>
    <property type="evidence" value="ECO:0007669"/>
    <property type="project" value="TreeGrafter"/>
</dbReference>
<dbReference type="FunFam" id="1.25.50.20:FF:000001">
    <property type="entry name" value="Aminopeptidase"/>
    <property type="match status" value="1"/>
</dbReference>
<evidence type="ECO:0000256" key="10">
    <source>
        <dbReference type="ARBA" id="ARBA00022833"/>
    </source>
</evidence>
<dbReference type="Pfam" id="PF11838">
    <property type="entry name" value="ERAP1_C"/>
    <property type="match status" value="1"/>
</dbReference>
<evidence type="ECO:0000259" key="22">
    <source>
        <dbReference type="Pfam" id="PF01433"/>
    </source>
</evidence>
<evidence type="ECO:0000256" key="13">
    <source>
        <dbReference type="ARBA" id="ARBA00023136"/>
    </source>
</evidence>
<keyword evidence="13" id="KW-0472">Membrane</keyword>
<accession>A0A6M2DWG5</accession>
<keyword evidence="21" id="KW-0732">Signal</keyword>
<name>A0A6M2DWG5_XENCH</name>
<feature type="domain" description="ERAP1-like C-terminal" evidence="23">
    <location>
        <begin position="609"/>
        <end position="927"/>
    </location>
</feature>
<dbReference type="Gene3D" id="2.60.40.1910">
    <property type="match status" value="1"/>
</dbReference>
<sequence>MASLVAAFLLAWFLSPGYGNSNMLCPVDQRNTAQFGSDGPLEELMYDDDKTVQDPNSGTGTDKEPYRPSRYKIFLSPNISSSQTYGEVYIDFECHENDAEIIIDIGGDMLIQAEQMTLHDVSDTQEQKVNIKKHDYLPDFATRTRFSVTPEKSVQGKKYRLFLPFNGRLNDKLQGFYKASYLDLSGHQRWLASTQFSPTDARKAFPCFDRPALKATFEISMERPNELRTISNMPIDRSEPSDSKPGHTIDYFPETIKMSTYLVAFIVSDLMGSETSLVPIPGSSGKSFPLRAWSRPEVLDQTEYARNLSVSLLEYYQDYFGIDFPLPKIDIIAVPEFGFNAMENWGLITFRESAMLISDKITPESRKETVSLVISHELAHQWFGNLVTPAWWNDLWLKEGFATYVEFLGVDYAQPSWRMPDKFLVDEIQNCMTDDASKSSHPLSVPVSTDAEIRRIFDPISYTKGASVIRMMEHFLGGDIFKSGLKRYLNAHLHANARQDELFADLTAEALQSPHEILPPNVTVKDIMDTWTLQAGFPVLDVKRVGNQVTFSQSKFILPSNDSTDGSRWWLPISLASATDINPSTKPVAWMPPKSDSMTINFNVTDDKYILANINQTGFYRVNYEPENWNLLIESYYDLSDLTRAQLLDDSFALARAHRLEYETPLILTSRLSHDLSPIAWQSASRPILHLNRMMSREPAYGAFRTFMRAAVNGVYRELEFEEKPDDSHLIKLHRSVIINLACALDHPDCLNRAQYMMRLWMRDENHNPIAPDVRLPVYCAGIKQGNVEEWDFAFKMFKSSNVPSEKMTLLSAMGCSRDPWILARYLEMTLQPNSPFSKQDGALIFEVVAGNKHGFDLATSHLIDNFKKIYEYYGEGFSTVKKMIHALALYMNKDSDKKKLAAFAKELDLLGIESAKRHLQTATEDIMNNIYWRSHGYYNLEKWVNEFNAKFHIV</sequence>
<keyword evidence="15" id="KW-0325">Glycoprotein</keyword>
<dbReference type="GO" id="GO:0070006">
    <property type="term" value="F:metalloaminopeptidase activity"/>
    <property type="evidence" value="ECO:0007669"/>
    <property type="project" value="TreeGrafter"/>
</dbReference>
<dbReference type="Pfam" id="PF01433">
    <property type="entry name" value="Peptidase_M1"/>
    <property type="match status" value="1"/>
</dbReference>
<feature type="site" description="Transition state stabilizer" evidence="19">
    <location>
        <position position="462"/>
    </location>
</feature>
<dbReference type="GO" id="GO:0008270">
    <property type="term" value="F:zinc ion binding"/>
    <property type="evidence" value="ECO:0007669"/>
    <property type="project" value="UniProtKB-UniRule"/>
</dbReference>
<evidence type="ECO:0000256" key="14">
    <source>
        <dbReference type="ARBA" id="ARBA00023157"/>
    </source>
</evidence>
<evidence type="ECO:0000256" key="2">
    <source>
        <dbReference type="ARBA" id="ARBA00004609"/>
    </source>
</evidence>
<evidence type="ECO:0000259" key="23">
    <source>
        <dbReference type="Pfam" id="PF11838"/>
    </source>
</evidence>
<dbReference type="Gene3D" id="2.60.40.1730">
    <property type="entry name" value="tricorn interacting facor f3 domain"/>
    <property type="match status" value="1"/>
</dbReference>
<dbReference type="Gene3D" id="1.25.50.20">
    <property type="match status" value="1"/>
</dbReference>
<dbReference type="GO" id="GO:0098552">
    <property type="term" value="C:side of membrane"/>
    <property type="evidence" value="ECO:0007669"/>
    <property type="project" value="UniProtKB-KW"/>
</dbReference>
<feature type="binding site" evidence="18">
    <location>
        <position position="380"/>
    </location>
    <ligand>
        <name>Zn(2+)</name>
        <dbReference type="ChEBI" id="CHEBI:29105"/>
        <note>catalytic</note>
    </ligand>
</feature>
<evidence type="ECO:0000256" key="20">
    <source>
        <dbReference type="RuleBase" id="RU364040"/>
    </source>
</evidence>
<dbReference type="GO" id="GO:0005886">
    <property type="term" value="C:plasma membrane"/>
    <property type="evidence" value="ECO:0007669"/>
    <property type="project" value="UniProtKB-SubCell"/>
</dbReference>
<dbReference type="GO" id="GO:0005615">
    <property type="term" value="C:extracellular space"/>
    <property type="evidence" value="ECO:0007669"/>
    <property type="project" value="TreeGrafter"/>
</dbReference>
<dbReference type="FunFam" id="1.10.390.10:FF:000016">
    <property type="entry name" value="Glutamyl aminopeptidase"/>
    <property type="match status" value="1"/>
</dbReference>
<evidence type="ECO:0000256" key="5">
    <source>
        <dbReference type="ARBA" id="ARBA00022622"/>
    </source>
</evidence>
<keyword evidence="11" id="KW-1133">Transmembrane helix</keyword>
<evidence type="ECO:0000256" key="12">
    <source>
        <dbReference type="ARBA" id="ARBA00023049"/>
    </source>
</evidence>
<dbReference type="GO" id="GO:0042277">
    <property type="term" value="F:peptide binding"/>
    <property type="evidence" value="ECO:0007669"/>
    <property type="project" value="TreeGrafter"/>
</dbReference>
<evidence type="ECO:0000256" key="11">
    <source>
        <dbReference type="ARBA" id="ARBA00022989"/>
    </source>
</evidence>
<dbReference type="PANTHER" id="PTHR11533:SF294">
    <property type="entry name" value="THYROTROPIN-RELEASING HORMONE-DEGRADING ECTOENZYME"/>
    <property type="match status" value="1"/>
</dbReference>
<feature type="binding site" evidence="18">
    <location>
        <position position="376"/>
    </location>
    <ligand>
        <name>Zn(2+)</name>
        <dbReference type="ChEBI" id="CHEBI:29105"/>
        <note>catalytic</note>
    </ligand>
</feature>
<keyword evidence="6 20" id="KW-0645">Protease</keyword>
<keyword evidence="10 18" id="KW-0862">Zinc</keyword>
<evidence type="ECO:0000256" key="6">
    <source>
        <dbReference type="ARBA" id="ARBA00022670"/>
    </source>
</evidence>
<dbReference type="InterPro" id="IPR014782">
    <property type="entry name" value="Peptidase_M1_dom"/>
</dbReference>